<evidence type="ECO:0000313" key="9">
    <source>
        <dbReference type="EMBL" id="MDR7322384.1"/>
    </source>
</evidence>
<keyword evidence="7" id="KW-0472">Membrane</keyword>
<feature type="domain" description="Histidine kinase/HSP90-like ATPase" evidence="8">
    <location>
        <begin position="245"/>
        <end position="346"/>
    </location>
</feature>
<evidence type="ECO:0000256" key="5">
    <source>
        <dbReference type="ARBA" id="ARBA00022777"/>
    </source>
</evidence>
<dbReference type="EMBL" id="JAVDYC010000001">
    <property type="protein sequence ID" value="MDR7322384.1"/>
    <property type="molecule type" value="Genomic_DNA"/>
</dbReference>
<dbReference type="GO" id="GO:0000160">
    <property type="term" value="P:phosphorelay signal transduction system"/>
    <property type="evidence" value="ECO:0007669"/>
    <property type="project" value="TreeGrafter"/>
</dbReference>
<evidence type="ECO:0000313" key="10">
    <source>
        <dbReference type="Proteomes" id="UP001183629"/>
    </source>
</evidence>
<evidence type="ECO:0000256" key="7">
    <source>
        <dbReference type="SAM" id="Phobius"/>
    </source>
</evidence>
<dbReference type="RefSeq" id="WP_310412678.1">
    <property type="nucleotide sequence ID" value="NZ_JAVDYC010000001.1"/>
</dbReference>
<evidence type="ECO:0000256" key="6">
    <source>
        <dbReference type="SAM" id="MobiDB-lite"/>
    </source>
</evidence>
<protein>
    <recommendedName>
        <fullName evidence="2">histidine kinase</fullName>
        <ecNumber evidence="2">2.7.13.3</ecNumber>
    </recommendedName>
</protein>
<evidence type="ECO:0000256" key="2">
    <source>
        <dbReference type="ARBA" id="ARBA00012438"/>
    </source>
</evidence>
<sequence>MTKPSLAPALALIILIPAGAGLIAYAAGNAVARAGAGEPPFSLQIVFAAVVGVLVLSASALVVWLARQVRAAAAYAEDLAAVRVPDLTRRVRAGEPVDPATALPAPHGGPFAPLGDALHALACHAVDAVTAETISRDAQQLALRVGRDNQTLLHRQLTMLDEVESRQTDPDELARLFTIDHLAARMRRNVEKHLTLSGSTPARRWRKPVPMLDVLRAAAAEATDYHRVDVAPVSGPVLLGRALIDVTHLLAELIDNALAAAPGQPVRVVCTPMRGEVLITVRDLGPAMDAGTLGAANELLRAPATATEEQRGHGLHVAARLAQRRGITVTLQTGPQGSTATVLIPADLLAAAPAAAAPARGGPAGGPAGGTVAVPGVRPGARRGADVAL</sequence>
<name>A0AAE3ZM06_9ACTN</name>
<evidence type="ECO:0000256" key="1">
    <source>
        <dbReference type="ARBA" id="ARBA00000085"/>
    </source>
</evidence>
<dbReference type="PANTHER" id="PTHR45436">
    <property type="entry name" value="SENSOR HISTIDINE KINASE YKOH"/>
    <property type="match status" value="1"/>
</dbReference>
<reference evidence="9 10" key="1">
    <citation type="submission" date="2023-07" db="EMBL/GenBank/DDBJ databases">
        <title>Sequencing the genomes of 1000 actinobacteria strains.</title>
        <authorList>
            <person name="Klenk H.-P."/>
        </authorList>
    </citation>
    <scope>NUCLEOTIDE SEQUENCE [LARGE SCALE GENOMIC DNA]</scope>
    <source>
        <strain evidence="9 10">DSM 44711</strain>
    </source>
</reference>
<gene>
    <name evidence="9" type="ORF">J2S44_002634</name>
</gene>
<evidence type="ECO:0000256" key="4">
    <source>
        <dbReference type="ARBA" id="ARBA00022679"/>
    </source>
</evidence>
<dbReference type="GO" id="GO:0004673">
    <property type="term" value="F:protein histidine kinase activity"/>
    <property type="evidence" value="ECO:0007669"/>
    <property type="project" value="UniProtKB-EC"/>
</dbReference>
<accession>A0AAE3ZM06</accession>
<keyword evidence="10" id="KW-1185">Reference proteome</keyword>
<dbReference type="EC" id="2.7.13.3" evidence="2"/>
<keyword evidence="7" id="KW-0812">Transmembrane</keyword>
<comment type="catalytic activity">
    <reaction evidence="1">
        <text>ATP + protein L-histidine = ADP + protein N-phospho-L-histidine.</text>
        <dbReference type="EC" id="2.7.13.3"/>
    </reaction>
</comment>
<keyword evidence="5 9" id="KW-0418">Kinase</keyword>
<keyword evidence="4" id="KW-0808">Transferase</keyword>
<dbReference type="PANTHER" id="PTHR45436:SF5">
    <property type="entry name" value="SENSOR HISTIDINE KINASE TRCS"/>
    <property type="match status" value="1"/>
</dbReference>
<keyword evidence="3" id="KW-0597">Phosphoprotein</keyword>
<keyword evidence="7" id="KW-1133">Transmembrane helix</keyword>
<feature type="transmembrane region" description="Helical" evidence="7">
    <location>
        <begin position="44"/>
        <end position="66"/>
    </location>
</feature>
<dbReference type="GO" id="GO:0005886">
    <property type="term" value="C:plasma membrane"/>
    <property type="evidence" value="ECO:0007669"/>
    <property type="project" value="TreeGrafter"/>
</dbReference>
<dbReference type="Gene3D" id="3.30.565.10">
    <property type="entry name" value="Histidine kinase-like ATPase, C-terminal domain"/>
    <property type="match status" value="1"/>
</dbReference>
<dbReference type="InterPro" id="IPR003594">
    <property type="entry name" value="HATPase_dom"/>
</dbReference>
<comment type="caution">
    <text evidence="9">The sequence shown here is derived from an EMBL/GenBank/DDBJ whole genome shotgun (WGS) entry which is preliminary data.</text>
</comment>
<evidence type="ECO:0000256" key="3">
    <source>
        <dbReference type="ARBA" id="ARBA00022553"/>
    </source>
</evidence>
<evidence type="ECO:0000259" key="8">
    <source>
        <dbReference type="Pfam" id="PF02518"/>
    </source>
</evidence>
<dbReference type="InterPro" id="IPR036890">
    <property type="entry name" value="HATPase_C_sf"/>
</dbReference>
<dbReference type="Pfam" id="PF02518">
    <property type="entry name" value="HATPase_c"/>
    <property type="match status" value="1"/>
</dbReference>
<dbReference type="InterPro" id="IPR050428">
    <property type="entry name" value="TCS_sensor_his_kinase"/>
</dbReference>
<feature type="compositionally biased region" description="Low complexity" evidence="6">
    <location>
        <begin position="370"/>
        <end position="379"/>
    </location>
</feature>
<dbReference type="AlphaFoldDB" id="A0AAE3ZM06"/>
<proteinExistence type="predicted"/>
<dbReference type="SUPFAM" id="SSF55874">
    <property type="entry name" value="ATPase domain of HSP90 chaperone/DNA topoisomerase II/histidine kinase"/>
    <property type="match status" value="1"/>
</dbReference>
<dbReference type="Proteomes" id="UP001183629">
    <property type="component" value="Unassembled WGS sequence"/>
</dbReference>
<organism evidence="9 10">
    <name type="scientific">Catenuloplanes niger</name>
    <dbReference type="NCBI Taxonomy" id="587534"/>
    <lineage>
        <taxon>Bacteria</taxon>
        <taxon>Bacillati</taxon>
        <taxon>Actinomycetota</taxon>
        <taxon>Actinomycetes</taxon>
        <taxon>Micromonosporales</taxon>
        <taxon>Micromonosporaceae</taxon>
        <taxon>Catenuloplanes</taxon>
    </lineage>
</organism>
<feature type="region of interest" description="Disordered" evidence="6">
    <location>
        <begin position="357"/>
        <end position="389"/>
    </location>
</feature>